<dbReference type="Proteomes" id="UP001217838">
    <property type="component" value="Unassembled WGS sequence"/>
</dbReference>
<proteinExistence type="predicted"/>
<evidence type="ECO:0000313" key="1">
    <source>
        <dbReference type="EMBL" id="MDC0673744.1"/>
    </source>
</evidence>
<keyword evidence="2" id="KW-1185">Reference proteome</keyword>
<reference evidence="1 2" key="1">
    <citation type="submission" date="2022-11" db="EMBL/GenBank/DDBJ databases">
        <title>Minimal conservation of predation-associated metabolite biosynthetic gene clusters underscores biosynthetic potential of Myxococcota including descriptions for ten novel species: Archangium lansinium sp. nov., Myxococcus landrumus sp. nov., Nannocystis bai.</title>
        <authorList>
            <person name="Ahearne A."/>
            <person name="Stevens C."/>
            <person name="Dowd S."/>
        </authorList>
    </citation>
    <scope>NUCLEOTIDE SEQUENCE [LARGE SCALE GENOMIC DNA]</scope>
    <source>
        <strain evidence="1 2">NCELM</strain>
    </source>
</reference>
<dbReference type="EMBL" id="JAQNDN010000022">
    <property type="protein sequence ID" value="MDC0673744.1"/>
    <property type="molecule type" value="Genomic_DNA"/>
</dbReference>
<dbReference type="RefSeq" id="WP_272007196.1">
    <property type="nucleotide sequence ID" value="NZ_JAQNDN010000022.1"/>
</dbReference>
<gene>
    <name evidence="1" type="ORF">POL58_38720</name>
</gene>
<sequence length="75" mass="8056">MLGRAVAGYAEVDVHPYQVALSRAALARALWGAGAIATALVPSPAKRSRRWPATAGWASEREEVQRWLAERAAAD</sequence>
<comment type="caution">
    <text evidence="1">The sequence shown here is derived from an EMBL/GenBank/DDBJ whole genome shotgun (WGS) entry which is preliminary data.</text>
</comment>
<organism evidence="1 2">
    <name type="scientific">Nannocystis radixulma</name>
    <dbReference type="NCBI Taxonomy" id="2995305"/>
    <lineage>
        <taxon>Bacteria</taxon>
        <taxon>Pseudomonadati</taxon>
        <taxon>Myxococcota</taxon>
        <taxon>Polyangia</taxon>
        <taxon>Nannocystales</taxon>
        <taxon>Nannocystaceae</taxon>
        <taxon>Nannocystis</taxon>
    </lineage>
</organism>
<accession>A0ABT5BHW0</accession>
<name>A0ABT5BHW0_9BACT</name>
<evidence type="ECO:0000313" key="2">
    <source>
        <dbReference type="Proteomes" id="UP001217838"/>
    </source>
</evidence>
<protein>
    <submittedName>
        <fullName evidence="1">Uncharacterized protein</fullName>
    </submittedName>
</protein>